<feature type="domain" description="NAD-dependent epimerase/dehydratase" evidence="2">
    <location>
        <begin position="65"/>
        <end position="230"/>
    </location>
</feature>
<proteinExistence type="predicted"/>
<dbReference type="InterPro" id="IPR001509">
    <property type="entry name" value="Epimerase_deHydtase"/>
</dbReference>
<gene>
    <name evidence="3" type="ORF">UFOPK2658_00908</name>
    <name evidence="4" type="ORF">UFOPK2880_00522</name>
    <name evidence="5" type="ORF">UFOPK3004_00884</name>
    <name evidence="6" type="ORF">UFOPK3304_00679</name>
    <name evidence="7" type="ORF">UFOPK3494_01041</name>
    <name evidence="8" type="ORF">UFOPK4134_00968</name>
</gene>
<dbReference type="EMBL" id="CAFAAL010000067">
    <property type="protein sequence ID" value="CAB4804959.1"/>
    <property type="molecule type" value="Genomic_DNA"/>
</dbReference>
<evidence type="ECO:0000313" key="5">
    <source>
        <dbReference type="EMBL" id="CAB4804959.1"/>
    </source>
</evidence>
<sequence length="353" mass="38432">MSATSLDEPGFAGSPHSDGLLLNGSTGDVIRVVVSGGQWPLGRRVIELLKADGGFEVHEVNQSTDVIDASLDVFIHLAPGDHDALVERRRSAVIGTPELLQAATVQGAKHIVLLSSAMVYGAWPNNPIPLTEDTALRPDFGFAFARQLATVEQLVDDWRESGDDRSTTVLRPVPAMAADGASSLVRALAAGMGGRLGEDDVPAQFLHLDDLAEAVVLATRKKLNGVYNVAPDGFVRSARVRSLWGMAPRLRLPDRMSEIVSDLRWRFQRGPIPPGLRPYVRSTWLVSNGRLRAEGWTPTVTNEQAFVEGTDAKWWTMLTPKRKQEIALGAMVTGILAAVITVLVAARKYRRRH</sequence>
<dbReference type="EMBL" id="CAEZYH010000031">
    <property type="protein sequence ID" value="CAB4719346.1"/>
    <property type="molecule type" value="Genomic_DNA"/>
</dbReference>
<dbReference type="InterPro" id="IPR036291">
    <property type="entry name" value="NAD(P)-bd_dom_sf"/>
</dbReference>
<dbReference type="Gene3D" id="3.40.50.720">
    <property type="entry name" value="NAD(P)-binding Rossmann-like Domain"/>
    <property type="match status" value="1"/>
</dbReference>
<protein>
    <submittedName>
        <fullName evidence="8">Unannotated protein</fullName>
    </submittedName>
</protein>
<evidence type="ECO:0000256" key="1">
    <source>
        <dbReference type="SAM" id="Phobius"/>
    </source>
</evidence>
<organism evidence="8">
    <name type="scientific">freshwater metagenome</name>
    <dbReference type="NCBI Taxonomy" id="449393"/>
    <lineage>
        <taxon>unclassified sequences</taxon>
        <taxon>metagenomes</taxon>
        <taxon>ecological metagenomes</taxon>
    </lineage>
</organism>
<dbReference type="EMBL" id="CAFBMF010000063">
    <property type="protein sequence ID" value="CAB4903064.1"/>
    <property type="molecule type" value="Genomic_DNA"/>
</dbReference>
<accession>A0A6J7RQB3</accession>
<evidence type="ECO:0000313" key="3">
    <source>
        <dbReference type="EMBL" id="CAB4719346.1"/>
    </source>
</evidence>
<dbReference type="EMBL" id="CAEZZP010000020">
    <property type="protein sequence ID" value="CAB4766300.1"/>
    <property type="molecule type" value="Genomic_DNA"/>
</dbReference>
<dbReference type="PANTHER" id="PTHR43245">
    <property type="entry name" value="BIFUNCTIONAL POLYMYXIN RESISTANCE PROTEIN ARNA"/>
    <property type="match status" value="1"/>
</dbReference>
<keyword evidence="1" id="KW-0812">Transmembrane</keyword>
<dbReference type="EMBL" id="CAFBPS010000066">
    <property type="protein sequence ID" value="CAB5030924.1"/>
    <property type="molecule type" value="Genomic_DNA"/>
</dbReference>
<dbReference type="PANTHER" id="PTHR43245:SF52">
    <property type="entry name" value="NAD-DEPENDENT EPIMERASE_DEHYDRATASE"/>
    <property type="match status" value="1"/>
</dbReference>
<evidence type="ECO:0000313" key="7">
    <source>
        <dbReference type="EMBL" id="CAB4903064.1"/>
    </source>
</evidence>
<reference evidence="8" key="1">
    <citation type="submission" date="2020-05" db="EMBL/GenBank/DDBJ databases">
        <authorList>
            <person name="Chiriac C."/>
            <person name="Salcher M."/>
            <person name="Ghai R."/>
            <person name="Kavagutti S V."/>
        </authorList>
    </citation>
    <scope>NUCLEOTIDE SEQUENCE</scope>
</reference>
<dbReference type="InterPro" id="IPR050177">
    <property type="entry name" value="Lipid_A_modif_metabolic_enz"/>
</dbReference>
<dbReference type="Pfam" id="PF01370">
    <property type="entry name" value="Epimerase"/>
    <property type="match status" value="1"/>
</dbReference>
<dbReference type="AlphaFoldDB" id="A0A6J7RQB3"/>
<evidence type="ECO:0000313" key="8">
    <source>
        <dbReference type="EMBL" id="CAB5030924.1"/>
    </source>
</evidence>
<keyword evidence="1" id="KW-1133">Transmembrane helix</keyword>
<evidence type="ECO:0000313" key="4">
    <source>
        <dbReference type="EMBL" id="CAB4766300.1"/>
    </source>
</evidence>
<feature type="transmembrane region" description="Helical" evidence="1">
    <location>
        <begin position="326"/>
        <end position="346"/>
    </location>
</feature>
<name>A0A6J7RQB3_9ZZZZ</name>
<evidence type="ECO:0000259" key="2">
    <source>
        <dbReference type="Pfam" id="PF01370"/>
    </source>
</evidence>
<evidence type="ECO:0000313" key="6">
    <source>
        <dbReference type="EMBL" id="CAB4865051.1"/>
    </source>
</evidence>
<dbReference type="SUPFAM" id="SSF51735">
    <property type="entry name" value="NAD(P)-binding Rossmann-fold domains"/>
    <property type="match status" value="1"/>
</dbReference>
<keyword evidence="1" id="KW-0472">Membrane</keyword>
<dbReference type="EMBL" id="CAFBLJ010000026">
    <property type="protein sequence ID" value="CAB4865051.1"/>
    <property type="molecule type" value="Genomic_DNA"/>
</dbReference>